<evidence type="ECO:0000256" key="1">
    <source>
        <dbReference type="ARBA" id="ARBA00022679"/>
    </source>
</evidence>
<proteinExistence type="predicted"/>
<dbReference type="PANTHER" id="PTHR48207:SF3">
    <property type="entry name" value="SUCCINATE--HYDROXYMETHYLGLUTARATE COA-TRANSFERASE"/>
    <property type="match status" value="1"/>
</dbReference>
<dbReference type="Gene3D" id="3.30.1540.10">
    <property type="entry name" value="formyl-coa transferase, domain 3"/>
    <property type="match status" value="1"/>
</dbReference>
<dbReference type="OrthoDB" id="9797653at2"/>
<evidence type="ECO:0000313" key="2">
    <source>
        <dbReference type="EMBL" id="KGM95445.1"/>
    </source>
</evidence>
<dbReference type="SUPFAM" id="SSF89796">
    <property type="entry name" value="CoA-transferase family III (CaiB/BaiF)"/>
    <property type="match status" value="1"/>
</dbReference>
<sequence>MKPIKGLRVLELTDGVPYIGSMFADYGGNVTKVEKPGLGDRIRRRGAKIKESQGPYWKYYMRGKKSITIDYDRAEGAEIIKRLVKNNDIIVFNEPEEKLKSFGLGFDELKKINPKLVYGILTPFGEEGPWKDMPDYDLVVMARTGLLEKTGLPEKPTKFGFPLGYIYASWHLSAGMLAAYLSAQKTGEGMKVSCSVWQTIMEVDDTFQQCLQGLNTLPKRIGNGFPTTNPTDTFKCKNGWFSLSIGSDIQWLNFVHEAGKDAEWGEETVYAHDPTRSMDHYFGELDNQLKEFFASITIEEADQICQRALVPGGPCNTIVELAKDPQVAVRKMFIEVDGVTQLGIPAKFLGDETDENYIEKASEIGADTETILKSIGISEYKLNTLKSEDII</sequence>
<reference evidence="2 3" key="1">
    <citation type="submission" date="2014-01" db="EMBL/GenBank/DDBJ databases">
        <title>Plasmidome dynamics in the species complex Clostridium novyi sensu lato converts strains of independent lineages into distinctly different pathogens.</title>
        <authorList>
            <person name="Skarin H."/>
            <person name="Segerman B."/>
        </authorList>
    </citation>
    <scope>NUCLEOTIDE SEQUENCE [LARGE SCALE GENOMIC DNA]</scope>
    <source>
        <strain evidence="2 3">4552</strain>
    </source>
</reference>
<comment type="caution">
    <text evidence="2">The sequence shown here is derived from an EMBL/GenBank/DDBJ whole genome shotgun (WGS) entry which is preliminary data.</text>
</comment>
<gene>
    <name evidence="2" type="ORF">Z968_09175</name>
</gene>
<accession>A0A0A0I6Z7</accession>
<organism evidence="2 3">
    <name type="scientific">Clostridium novyi A str. 4552</name>
    <dbReference type="NCBI Taxonomy" id="1444289"/>
    <lineage>
        <taxon>Bacteria</taxon>
        <taxon>Bacillati</taxon>
        <taxon>Bacillota</taxon>
        <taxon>Clostridia</taxon>
        <taxon>Eubacteriales</taxon>
        <taxon>Clostridiaceae</taxon>
        <taxon>Clostridium</taxon>
    </lineage>
</organism>
<dbReference type="InterPro" id="IPR044855">
    <property type="entry name" value="CoA-Trfase_III_dom3_sf"/>
</dbReference>
<dbReference type="Gene3D" id="3.40.50.10540">
    <property type="entry name" value="Crotonobetainyl-coa:carnitine coa-transferase, domain 1"/>
    <property type="match status" value="1"/>
</dbReference>
<dbReference type="InterPro" id="IPR023606">
    <property type="entry name" value="CoA-Trfase_III_dom_1_sf"/>
</dbReference>
<dbReference type="GO" id="GO:0008410">
    <property type="term" value="F:CoA-transferase activity"/>
    <property type="evidence" value="ECO:0007669"/>
    <property type="project" value="TreeGrafter"/>
</dbReference>
<dbReference type="AlphaFoldDB" id="A0A0A0I6Z7"/>
<evidence type="ECO:0000313" key="3">
    <source>
        <dbReference type="Proteomes" id="UP000030012"/>
    </source>
</evidence>
<protein>
    <submittedName>
        <fullName evidence="2">Carnitine dehydratase</fullName>
    </submittedName>
</protein>
<dbReference type="Proteomes" id="UP000030012">
    <property type="component" value="Unassembled WGS sequence"/>
</dbReference>
<dbReference type="InterPro" id="IPR050483">
    <property type="entry name" value="CoA-transferase_III_domain"/>
</dbReference>
<keyword evidence="1" id="KW-0808">Transferase</keyword>
<name>A0A0A0I6Z7_CLONO</name>
<dbReference type="PANTHER" id="PTHR48207">
    <property type="entry name" value="SUCCINATE--HYDROXYMETHYLGLUTARATE COA-TRANSFERASE"/>
    <property type="match status" value="1"/>
</dbReference>
<dbReference type="EMBL" id="JENJ01000040">
    <property type="protein sequence ID" value="KGM95445.1"/>
    <property type="molecule type" value="Genomic_DNA"/>
</dbReference>
<dbReference type="RefSeq" id="WP_039255747.1">
    <property type="nucleotide sequence ID" value="NZ_JENJ01000040.1"/>
</dbReference>
<dbReference type="InterPro" id="IPR003673">
    <property type="entry name" value="CoA-Trfase_fam_III"/>
</dbReference>
<dbReference type="Pfam" id="PF02515">
    <property type="entry name" value="CoA_transf_3"/>
    <property type="match status" value="1"/>
</dbReference>